<dbReference type="EMBL" id="CP036273">
    <property type="protein sequence ID" value="QDU18936.1"/>
    <property type="molecule type" value="Genomic_DNA"/>
</dbReference>
<protein>
    <recommendedName>
        <fullName evidence="4">Tetratricopeptide repeat protein</fullName>
    </recommendedName>
</protein>
<organism evidence="2 3">
    <name type="scientific">Urbifossiella limnaea</name>
    <dbReference type="NCBI Taxonomy" id="2528023"/>
    <lineage>
        <taxon>Bacteria</taxon>
        <taxon>Pseudomonadati</taxon>
        <taxon>Planctomycetota</taxon>
        <taxon>Planctomycetia</taxon>
        <taxon>Gemmatales</taxon>
        <taxon>Gemmataceae</taxon>
        <taxon>Urbifossiella</taxon>
    </lineage>
</organism>
<keyword evidence="3" id="KW-1185">Reference proteome</keyword>
<reference evidence="2 3" key="1">
    <citation type="submission" date="2019-02" db="EMBL/GenBank/DDBJ databases">
        <title>Deep-cultivation of Planctomycetes and their phenomic and genomic characterization uncovers novel biology.</title>
        <authorList>
            <person name="Wiegand S."/>
            <person name="Jogler M."/>
            <person name="Boedeker C."/>
            <person name="Pinto D."/>
            <person name="Vollmers J."/>
            <person name="Rivas-Marin E."/>
            <person name="Kohn T."/>
            <person name="Peeters S.H."/>
            <person name="Heuer A."/>
            <person name="Rast P."/>
            <person name="Oberbeckmann S."/>
            <person name="Bunk B."/>
            <person name="Jeske O."/>
            <person name="Meyerdierks A."/>
            <person name="Storesund J.E."/>
            <person name="Kallscheuer N."/>
            <person name="Luecker S."/>
            <person name="Lage O.M."/>
            <person name="Pohl T."/>
            <person name="Merkel B.J."/>
            <person name="Hornburger P."/>
            <person name="Mueller R.-W."/>
            <person name="Bruemmer F."/>
            <person name="Labrenz M."/>
            <person name="Spormann A.M."/>
            <person name="Op den Camp H."/>
            <person name="Overmann J."/>
            <person name="Amann R."/>
            <person name="Jetten M.S.M."/>
            <person name="Mascher T."/>
            <person name="Medema M.H."/>
            <person name="Devos D.P."/>
            <person name="Kaster A.-K."/>
            <person name="Ovreas L."/>
            <person name="Rohde M."/>
            <person name="Galperin M.Y."/>
            <person name="Jogler C."/>
        </authorList>
    </citation>
    <scope>NUCLEOTIDE SEQUENCE [LARGE SCALE GENOMIC DNA]</scope>
    <source>
        <strain evidence="2 3">ETA_A1</strain>
    </source>
</reference>
<sequence>MTDRVVELLGRRYPSHHHLLRVARQWNRGSDPADLDAAGDLLAAITAPDRYPTALHLWFERAFNLIRRGRPADAEDLLADVDRRFGGRLDEDTYCLWARLPKDRGHIHLDDGLSRPAGDPGRNLAFELADEQYATAAGRYRRACEPPGSGYPAVNVAFLVFVRAALALARGRLPASEALAAEARQRAEALLAPDLARARRQADDHIWHLATRGEAAAILGRWDDAVAHYHVAASHPDAQPHHPQSMGGQLRRVTQAHGLLGQPVPADLHGRLPPLSPFLRPTAGD</sequence>
<gene>
    <name evidence="2" type="ORF">ETAA1_08340</name>
</gene>
<evidence type="ECO:0008006" key="4">
    <source>
        <dbReference type="Google" id="ProtNLM"/>
    </source>
</evidence>
<proteinExistence type="predicted"/>
<evidence type="ECO:0000313" key="3">
    <source>
        <dbReference type="Proteomes" id="UP000319576"/>
    </source>
</evidence>
<evidence type="ECO:0000313" key="2">
    <source>
        <dbReference type="EMBL" id="QDU18936.1"/>
    </source>
</evidence>
<dbReference type="Proteomes" id="UP000319576">
    <property type="component" value="Chromosome"/>
</dbReference>
<evidence type="ECO:0000256" key="1">
    <source>
        <dbReference type="SAM" id="MobiDB-lite"/>
    </source>
</evidence>
<dbReference type="AlphaFoldDB" id="A0A517XN83"/>
<dbReference type="Pfam" id="PF20308">
    <property type="entry name" value="TPR-S"/>
    <property type="match status" value="1"/>
</dbReference>
<dbReference type="RefSeq" id="WP_202920648.1">
    <property type="nucleotide sequence ID" value="NZ_CP036273.1"/>
</dbReference>
<feature type="region of interest" description="Disordered" evidence="1">
    <location>
        <begin position="261"/>
        <end position="285"/>
    </location>
</feature>
<accession>A0A517XN83</accession>
<name>A0A517XN83_9BACT</name>
<dbReference type="InterPro" id="IPR046880">
    <property type="entry name" value="TPR-S"/>
</dbReference>
<dbReference type="KEGG" id="uli:ETAA1_08340"/>